<feature type="region of interest" description="Disordered" evidence="1">
    <location>
        <begin position="353"/>
        <end position="377"/>
    </location>
</feature>
<comment type="caution">
    <text evidence="2">The sequence shown here is derived from an EMBL/GenBank/DDBJ whole genome shotgun (WGS) entry which is preliminary data.</text>
</comment>
<accession>A0A919JIB0</accession>
<gene>
    <name evidence="2" type="ORF">Ani05nite_31360</name>
</gene>
<evidence type="ECO:0000313" key="3">
    <source>
        <dbReference type="Proteomes" id="UP000647172"/>
    </source>
</evidence>
<evidence type="ECO:0000256" key="1">
    <source>
        <dbReference type="SAM" id="MobiDB-lite"/>
    </source>
</evidence>
<feature type="compositionally biased region" description="Polar residues" evidence="1">
    <location>
        <begin position="367"/>
        <end position="377"/>
    </location>
</feature>
<dbReference type="AlphaFoldDB" id="A0A919JIB0"/>
<dbReference type="InterPro" id="IPR011856">
    <property type="entry name" value="tRNA_endonuc-like_dom_sf"/>
</dbReference>
<name>A0A919JIB0_9ACTN</name>
<organism evidence="2 3">
    <name type="scientific">Actinoplanes nipponensis</name>
    <dbReference type="NCBI Taxonomy" id="135950"/>
    <lineage>
        <taxon>Bacteria</taxon>
        <taxon>Bacillati</taxon>
        <taxon>Actinomycetota</taxon>
        <taxon>Actinomycetes</taxon>
        <taxon>Micromonosporales</taxon>
        <taxon>Micromonosporaceae</taxon>
        <taxon>Actinoplanes</taxon>
    </lineage>
</organism>
<protein>
    <recommendedName>
        <fullName evidence="4">DUF91 domain-containing protein</fullName>
    </recommendedName>
</protein>
<dbReference type="Gene3D" id="3.40.1350.10">
    <property type="match status" value="1"/>
</dbReference>
<keyword evidence="3" id="KW-1185">Reference proteome</keyword>
<dbReference type="EMBL" id="BOMQ01000036">
    <property type="protein sequence ID" value="GIE49602.1"/>
    <property type="molecule type" value="Genomic_DNA"/>
</dbReference>
<dbReference type="Proteomes" id="UP000647172">
    <property type="component" value="Unassembled WGS sequence"/>
</dbReference>
<sequence length="377" mass="40386">MTLVWGLDHAGAWKPLAASPYAAEKVLQDLVAQSPQMLPLAGSPRLTVLGTEVQLGAGRADIVAVESSGRLVVIEIKLADNPEARRAVVSQILSYAAYLQGLDPQYLQSATLAVHLSRQGNSTIWEAVHNDDQETALDEAAFADGLAASLSAGAFRLVIVLDQVPDELVQLVGYLELVTDKVIIDLLTISSYEVGSSKVLIPQRIDPGRRQAELSSAEATARQANAAQPGSQDFRAAIAEAPSEFRPLLERLLTWADSLNTSPMIKLETYRGKNQITTLLPRIRSDNAGLVTIYLDPKTACIQLWPSVFQRRAPASILAVNRELGVEMAAGRRIHEVSDGLLAALTSAYEEAAGAPRSVPSGESRGRTTPPSASQPT</sequence>
<evidence type="ECO:0008006" key="4">
    <source>
        <dbReference type="Google" id="ProtNLM"/>
    </source>
</evidence>
<dbReference type="GO" id="GO:0003676">
    <property type="term" value="F:nucleic acid binding"/>
    <property type="evidence" value="ECO:0007669"/>
    <property type="project" value="InterPro"/>
</dbReference>
<proteinExistence type="predicted"/>
<evidence type="ECO:0000313" key="2">
    <source>
        <dbReference type="EMBL" id="GIE49602.1"/>
    </source>
</evidence>
<reference evidence="2" key="1">
    <citation type="submission" date="2021-01" db="EMBL/GenBank/DDBJ databases">
        <title>Whole genome shotgun sequence of Actinoplanes nipponensis NBRC 14063.</title>
        <authorList>
            <person name="Komaki H."/>
            <person name="Tamura T."/>
        </authorList>
    </citation>
    <scope>NUCLEOTIDE SEQUENCE</scope>
    <source>
        <strain evidence="2">NBRC 14063</strain>
    </source>
</reference>
<dbReference type="RefSeq" id="WP_203769005.1">
    <property type="nucleotide sequence ID" value="NZ_BAAAYJ010000080.1"/>
</dbReference>